<accession>A0ABR8X9X0</accession>
<dbReference type="InterPro" id="IPR041657">
    <property type="entry name" value="HTH_17"/>
</dbReference>
<gene>
    <name evidence="2" type="ORF">H9636_02810</name>
</gene>
<evidence type="ECO:0000313" key="2">
    <source>
        <dbReference type="EMBL" id="MBD8025581.1"/>
    </source>
</evidence>
<comment type="caution">
    <text evidence="2">The sequence shown here is derived from an EMBL/GenBank/DDBJ whole genome shotgun (WGS) entry which is preliminary data.</text>
</comment>
<keyword evidence="3" id="KW-1185">Reference proteome</keyword>
<evidence type="ECO:0000313" key="3">
    <source>
        <dbReference type="Proteomes" id="UP000640930"/>
    </source>
</evidence>
<name>A0ABR8X9X0_9BACL</name>
<dbReference type="Proteomes" id="UP000640930">
    <property type="component" value="Unassembled WGS sequence"/>
</dbReference>
<protein>
    <submittedName>
        <fullName evidence="2">Helix-turn-helix domain-containing protein</fullName>
    </submittedName>
</protein>
<dbReference type="InterPro" id="IPR009061">
    <property type="entry name" value="DNA-bd_dom_put_sf"/>
</dbReference>
<feature type="domain" description="Helix-turn-helix" evidence="1">
    <location>
        <begin position="12"/>
        <end position="56"/>
    </location>
</feature>
<dbReference type="SUPFAM" id="SSF46955">
    <property type="entry name" value="Putative DNA-binding domain"/>
    <property type="match status" value="1"/>
</dbReference>
<proteinExistence type="predicted"/>
<sequence length="160" mass="18589">MKTNECDVVKEYSVKDVAKLFGKHEETIKRWLRSGEFPNAYIRSDKEGWKIPEEDLMISNLWGSKIPLTLLPNKQIKQITYDEKELINLAYQAVTLTVPTNEVLQILTSIGIKRTLEILLILQQSYKKMKNPEGLIRMAIRENWNPSTMAVKMPKIQENI</sequence>
<reference evidence="2 3" key="1">
    <citation type="submission" date="2020-08" db="EMBL/GenBank/DDBJ databases">
        <title>A Genomic Blueprint of the Chicken Gut Microbiome.</title>
        <authorList>
            <person name="Gilroy R."/>
            <person name="Ravi A."/>
            <person name="Getino M."/>
            <person name="Pursley I."/>
            <person name="Horton D.L."/>
            <person name="Alikhan N.-F."/>
            <person name="Baker D."/>
            <person name="Gharbi K."/>
            <person name="Hall N."/>
            <person name="Watson M."/>
            <person name="Adriaenssens E.M."/>
            <person name="Foster-Nyarko E."/>
            <person name="Jarju S."/>
            <person name="Secka A."/>
            <person name="Antonio M."/>
            <person name="Oren A."/>
            <person name="Chaudhuri R."/>
            <person name="La Ragione R.M."/>
            <person name="Hildebrand F."/>
            <person name="Pallen M.J."/>
        </authorList>
    </citation>
    <scope>NUCLEOTIDE SEQUENCE [LARGE SCALE GENOMIC DNA]</scope>
    <source>
        <strain evidence="2 3">Re31</strain>
    </source>
</reference>
<dbReference type="EMBL" id="JACSQA010000002">
    <property type="protein sequence ID" value="MBD8025581.1"/>
    <property type="molecule type" value="Genomic_DNA"/>
</dbReference>
<organism evidence="2 3">
    <name type="scientific">Ureibacillus galli</name>
    <dbReference type="NCBI Taxonomy" id="2762222"/>
    <lineage>
        <taxon>Bacteria</taxon>
        <taxon>Bacillati</taxon>
        <taxon>Bacillota</taxon>
        <taxon>Bacilli</taxon>
        <taxon>Bacillales</taxon>
        <taxon>Caryophanaceae</taxon>
        <taxon>Ureibacillus</taxon>
    </lineage>
</organism>
<dbReference type="Pfam" id="PF12728">
    <property type="entry name" value="HTH_17"/>
    <property type="match status" value="1"/>
</dbReference>
<evidence type="ECO:0000259" key="1">
    <source>
        <dbReference type="Pfam" id="PF12728"/>
    </source>
</evidence>